<comment type="similarity">
    <text evidence="1">Belongs to the PrpD family.</text>
</comment>
<proteinExistence type="inferred from homology"/>
<dbReference type="Pfam" id="PF19305">
    <property type="entry name" value="MmgE_PrpD_C"/>
    <property type="match status" value="1"/>
</dbReference>
<accession>A0A3B1DHN0</accession>
<dbReference type="Gene3D" id="3.30.1330.120">
    <property type="entry name" value="2-methylcitrate dehydratase PrpD"/>
    <property type="match status" value="1"/>
</dbReference>
<protein>
    <submittedName>
        <fullName evidence="4">Immune-responsive protein 1</fullName>
    </submittedName>
</protein>
<dbReference type="EMBL" id="UOGK01000355">
    <property type="protein sequence ID" value="VAX40212.1"/>
    <property type="molecule type" value="Genomic_DNA"/>
</dbReference>
<evidence type="ECO:0000259" key="3">
    <source>
        <dbReference type="Pfam" id="PF19305"/>
    </source>
</evidence>
<reference evidence="4" key="1">
    <citation type="submission" date="2018-06" db="EMBL/GenBank/DDBJ databases">
        <authorList>
            <person name="Zhirakovskaya E."/>
        </authorList>
    </citation>
    <scope>NUCLEOTIDE SEQUENCE</scope>
</reference>
<evidence type="ECO:0000256" key="1">
    <source>
        <dbReference type="ARBA" id="ARBA00006174"/>
    </source>
</evidence>
<dbReference type="InterPro" id="IPR045337">
    <property type="entry name" value="MmgE_PrpD_C"/>
</dbReference>
<feature type="domain" description="MmgE/PrpD N-terminal" evidence="2">
    <location>
        <begin position="1"/>
        <end position="224"/>
    </location>
</feature>
<dbReference type="InterPro" id="IPR005656">
    <property type="entry name" value="MmgE_PrpD"/>
</dbReference>
<dbReference type="PANTHER" id="PTHR16943:SF8">
    <property type="entry name" value="2-METHYLCITRATE DEHYDRATASE"/>
    <property type="match status" value="1"/>
</dbReference>
<dbReference type="AlphaFoldDB" id="A0A3B1DHN0"/>
<feature type="domain" description="MmgE/PrpD C-terminal" evidence="3">
    <location>
        <begin position="261"/>
        <end position="425"/>
    </location>
</feature>
<dbReference type="Pfam" id="PF03972">
    <property type="entry name" value="MmgE_PrpD_N"/>
    <property type="match status" value="1"/>
</dbReference>
<evidence type="ECO:0000259" key="2">
    <source>
        <dbReference type="Pfam" id="PF03972"/>
    </source>
</evidence>
<dbReference type="Gene3D" id="1.10.4100.10">
    <property type="entry name" value="2-methylcitrate dehydratase PrpD"/>
    <property type="match status" value="1"/>
</dbReference>
<name>A0A3B1DHN0_9ZZZZ</name>
<evidence type="ECO:0000313" key="4">
    <source>
        <dbReference type="EMBL" id="VAX40212.1"/>
    </source>
</evidence>
<dbReference type="GO" id="GO:0016829">
    <property type="term" value="F:lyase activity"/>
    <property type="evidence" value="ECO:0007669"/>
    <property type="project" value="InterPro"/>
</dbReference>
<dbReference type="InterPro" id="IPR042183">
    <property type="entry name" value="MmgE/PrpD_sf_1"/>
</dbReference>
<dbReference type="PANTHER" id="PTHR16943">
    <property type="entry name" value="2-METHYLCITRATE DEHYDRATASE-RELATED"/>
    <property type="match status" value="1"/>
</dbReference>
<dbReference type="SUPFAM" id="SSF103378">
    <property type="entry name" value="2-methylcitrate dehydratase PrpD"/>
    <property type="match status" value="1"/>
</dbReference>
<sequence length="448" mass="48834">AINAAKLFWYDSVGCALGGSQQEDATILLAHHREMNGPEAANGPCTCFVSGFKTNPVDAAFLNAHMIRAMDYNDIYWKADPSHPSDIIAAPLALCEYKNLSGKDLILATIIAYEVEQRLVEFGLPGIREYGWHHATLTAFAAPIACGRLLNLTPEQMVQAIGISASRTFCPGAVTAGKLTNMKNTVDPWAARMGAESAMLAARGYSGPEHIFDGKEGLYHVFSHVMYDGKPAAFDSDIIRKDLPKASGDHYRILDCGMKSFPIEALSHAPLTAMMKCVQENGLKADDVAEIKVEVIARAADILGDPHKYRPDSKETADHSLPYCMAVGLVDGMVTPLQFKEERVLDKSLEPVMDKVKVVANEEFEALFPEFQPSRVTITTTDGKSFAKRVDVPKGDPRDPMTPDEIAVKFMALGKGVIGEERCKKAGEWIMSLEEHGSVAGLFELTVA</sequence>
<feature type="non-terminal residue" evidence="4">
    <location>
        <position position="1"/>
    </location>
</feature>
<dbReference type="InterPro" id="IPR042188">
    <property type="entry name" value="MmgE/PrpD_sf_2"/>
</dbReference>
<gene>
    <name evidence="4" type="ORF">MNBD_PLANCTO03-680</name>
</gene>
<dbReference type="InterPro" id="IPR036148">
    <property type="entry name" value="MmgE/PrpD_sf"/>
</dbReference>
<dbReference type="InterPro" id="IPR045336">
    <property type="entry name" value="MmgE_PrpD_N"/>
</dbReference>
<organism evidence="4">
    <name type="scientific">hydrothermal vent metagenome</name>
    <dbReference type="NCBI Taxonomy" id="652676"/>
    <lineage>
        <taxon>unclassified sequences</taxon>
        <taxon>metagenomes</taxon>
        <taxon>ecological metagenomes</taxon>
    </lineage>
</organism>